<dbReference type="Pfam" id="PF03466">
    <property type="entry name" value="LysR_substrate"/>
    <property type="match status" value="1"/>
</dbReference>
<dbReference type="InterPro" id="IPR000847">
    <property type="entry name" value="LysR_HTH_N"/>
</dbReference>
<name>A0A4D8QAZ1_AZOBR</name>
<dbReference type="PROSITE" id="PS50931">
    <property type="entry name" value="HTH_LYSR"/>
    <property type="match status" value="1"/>
</dbReference>
<dbReference type="InterPro" id="IPR036388">
    <property type="entry name" value="WH-like_DNA-bd_sf"/>
</dbReference>
<protein>
    <submittedName>
        <fullName evidence="6">LysR family transcriptional regulator</fullName>
    </submittedName>
</protein>
<dbReference type="PANTHER" id="PTHR30126:SF25">
    <property type="entry name" value="HTH-TYPE TRANSCRIPTIONAL REGULATOR METR"/>
    <property type="match status" value="1"/>
</dbReference>
<accession>A0A4D8QAZ1</accession>
<dbReference type="EMBL" id="CP032332">
    <property type="protein sequence ID" value="QCO06016.1"/>
    <property type="molecule type" value="Genomic_DNA"/>
</dbReference>
<feature type="domain" description="HTH lysR-type" evidence="5">
    <location>
        <begin position="2"/>
        <end position="59"/>
    </location>
</feature>
<keyword evidence="6" id="KW-0614">Plasmid</keyword>
<reference evidence="6 7" key="1">
    <citation type="submission" date="2018-09" db="EMBL/GenBank/DDBJ databases">
        <title>Whole genome based analysis of evolution and adaptive divergence in Indian and Brazilian strains of Azospirillum brasilense.</title>
        <authorList>
            <person name="Singh C."/>
            <person name="Tripathi A.K."/>
        </authorList>
    </citation>
    <scope>NUCLEOTIDE SEQUENCE [LARGE SCALE GENOMIC DNA]</scope>
    <source>
        <strain evidence="6 7">MTCC4036</strain>
        <plasmid evidence="6 7">p2</plasmid>
    </source>
</reference>
<evidence type="ECO:0000256" key="4">
    <source>
        <dbReference type="ARBA" id="ARBA00023163"/>
    </source>
</evidence>
<sequence>MLDRHHLVILREVSRAGSVTAAAERMNLSQPAISHAIAKLEAQHGVGVWRKTGRTLQLTQAGAYLLALAERLVPEFEHAERVLADMARGRRGALRIGMECHPCETWLMRVTGPFLVEWPDVDLEVRTAFRFDGIAALQAHEIDLLVTPDPVHAPDLRFQPVFDYELVLAVPRAHRLAGRAFIEPADLIDESLLSVPVTPDRLDIYTRFLIPAGCRPRRHVGIETTELMLQLVAAGRGVSVLPDWLLQEEGAGMPIAALRIGPAGLPKSINLGLRATDVETDYLRGFIELAGRIRH</sequence>
<dbReference type="AlphaFoldDB" id="A0A4D8QAZ1"/>
<dbReference type="SUPFAM" id="SSF46785">
    <property type="entry name" value="Winged helix' DNA-binding domain"/>
    <property type="match status" value="1"/>
</dbReference>
<dbReference type="Gene3D" id="3.40.190.10">
    <property type="entry name" value="Periplasmic binding protein-like II"/>
    <property type="match status" value="2"/>
</dbReference>
<evidence type="ECO:0000256" key="3">
    <source>
        <dbReference type="ARBA" id="ARBA00023125"/>
    </source>
</evidence>
<dbReference type="Proteomes" id="UP000298596">
    <property type="component" value="Plasmid p2"/>
</dbReference>
<keyword evidence="4" id="KW-0804">Transcription</keyword>
<evidence type="ECO:0000313" key="7">
    <source>
        <dbReference type="Proteomes" id="UP000298596"/>
    </source>
</evidence>
<dbReference type="Gene3D" id="1.10.10.10">
    <property type="entry name" value="Winged helix-like DNA-binding domain superfamily/Winged helix DNA-binding domain"/>
    <property type="match status" value="1"/>
</dbReference>
<dbReference type="InterPro" id="IPR005119">
    <property type="entry name" value="LysR_subst-bd"/>
</dbReference>
<comment type="similarity">
    <text evidence="1">Belongs to the LysR transcriptional regulatory family.</text>
</comment>
<dbReference type="PANTHER" id="PTHR30126">
    <property type="entry name" value="HTH-TYPE TRANSCRIPTIONAL REGULATOR"/>
    <property type="match status" value="1"/>
</dbReference>
<evidence type="ECO:0000256" key="1">
    <source>
        <dbReference type="ARBA" id="ARBA00009437"/>
    </source>
</evidence>
<dbReference type="Pfam" id="PF00126">
    <property type="entry name" value="HTH_1"/>
    <property type="match status" value="1"/>
</dbReference>
<evidence type="ECO:0000256" key="2">
    <source>
        <dbReference type="ARBA" id="ARBA00023015"/>
    </source>
</evidence>
<evidence type="ECO:0000313" key="6">
    <source>
        <dbReference type="EMBL" id="QCO06016.1"/>
    </source>
</evidence>
<gene>
    <name evidence="6" type="ORF">D3867_28710</name>
</gene>
<keyword evidence="2" id="KW-0805">Transcription regulation</keyword>
<dbReference type="SUPFAM" id="SSF53850">
    <property type="entry name" value="Periplasmic binding protein-like II"/>
    <property type="match status" value="1"/>
</dbReference>
<organism evidence="6 7">
    <name type="scientific">Azospirillum brasilense</name>
    <dbReference type="NCBI Taxonomy" id="192"/>
    <lineage>
        <taxon>Bacteria</taxon>
        <taxon>Pseudomonadati</taxon>
        <taxon>Pseudomonadota</taxon>
        <taxon>Alphaproteobacteria</taxon>
        <taxon>Rhodospirillales</taxon>
        <taxon>Azospirillaceae</taxon>
        <taxon>Azospirillum</taxon>
    </lineage>
</organism>
<dbReference type="InterPro" id="IPR036390">
    <property type="entry name" value="WH_DNA-bd_sf"/>
</dbReference>
<proteinExistence type="inferred from homology"/>
<dbReference type="GO" id="GO:0000976">
    <property type="term" value="F:transcription cis-regulatory region binding"/>
    <property type="evidence" value="ECO:0007669"/>
    <property type="project" value="TreeGrafter"/>
</dbReference>
<dbReference type="GO" id="GO:0003700">
    <property type="term" value="F:DNA-binding transcription factor activity"/>
    <property type="evidence" value="ECO:0007669"/>
    <property type="project" value="InterPro"/>
</dbReference>
<dbReference type="PRINTS" id="PR00039">
    <property type="entry name" value="HTHLYSR"/>
</dbReference>
<geneLocation type="plasmid" evidence="6">
    <name>p2</name>
</geneLocation>
<keyword evidence="3" id="KW-0238">DNA-binding</keyword>
<evidence type="ECO:0000259" key="5">
    <source>
        <dbReference type="PROSITE" id="PS50931"/>
    </source>
</evidence>